<keyword evidence="8 11" id="KW-0472">Membrane</keyword>
<dbReference type="PANTHER" id="PTHR30069">
    <property type="entry name" value="TONB-DEPENDENT OUTER MEMBRANE RECEPTOR"/>
    <property type="match status" value="1"/>
</dbReference>
<evidence type="ECO:0000256" key="11">
    <source>
        <dbReference type="PROSITE-ProRule" id="PRU01360"/>
    </source>
</evidence>
<evidence type="ECO:0000259" key="14">
    <source>
        <dbReference type="Pfam" id="PF07715"/>
    </source>
</evidence>
<proteinExistence type="inferred from homology"/>
<keyword evidence="6" id="KW-0732">Signal</keyword>
<dbReference type="PANTHER" id="PTHR30069:SF29">
    <property type="entry name" value="HEMOGLOBIN AND HEMOGLOBIN-HAPTOGLOBIN-BINDING PROTEIN 1-RELATED"/>
    <property type="match status" value="1"/>
</dbReference>
<dbReference type="GO" id="GO:0009279">
    <property type="term" value="C:cell outer membrane"/>
    <property type="evidence" value="ECO:0007669"/>
    <property type="project" value="UniProtKB-SubCell"/>
</dbReference>
<dbReference type="InterPro" id="IPR025293">
    <property type="entry name" value="YfiR/HmsC-like"/>
</dbReference>
<dbReference type="Proteomes" id="UP000033684">
    <property type="component" value="Unassembled WGS sequence"/>
</dbReference>
<keyword evidence="3 11" id="KW-0813">Transport</keyword>
<evidence type="ECO:0000313" key="15">
    <source>
        <dbReference type="EMBL" id="KJV06852.1"/>
    </source>
</evidence>
<evidence type="ECO:0000256" key="12">
    <source>
        <dbReference type="RuleBase" id="RU003357"/>
    </source>
</evidence>
<protein>
    <recommendedName>
        <fullName evidence="17">DUF4154 domain-containing protein</fullName>
    </recommendedName>
</protein>
<evidence type="ECO:0008006" key="17">
    <source>
        <dbReference type="Google" id="ProtNLM"/>
    </source>
</evidence>
<keyword evidence="5 11" id="KW-0812">Transmembrane</keyword>
<feature type="domain" description="TonB-dependent receptor plug" evidence="14">
    <location>
        <begin position="17"/>
        <end position="81"/>
    </location>
</feature>
<evidence type="ECO:0000256" key="3">
    <source>
        <dbReference type="ARBA" id="ARBA00022448"/>
    </source>
</evidence>
<dbReference type="Gene3D" id="2.170.130.10">
    <property type="entry name" value="TonB-dependent receptor, plug domain"/>
    <property type="match status" value="1"/>
</dbReference>
<dbReference type="Pfam" id="PF13689">
    <property type="entry name" value="DUF4154"/>
    <property type="match status" value="1"/>
</dbReference>
<comment type="subcellular location">
    <subcellularLocation>
        <location evidence="1 11">Cell outer membrane</location>
        <topology evidence="1 11">Multi-pass membrane protein</topology>
    </subcellularLocation>
</comment>
<dbReference type="AlphaFoldDB" id="A0A0F3IJK3"/>
<evidence type="ECO:0000256" key="8">
    <source>
        <dbReference type="ARBA" id="ARBA00023136"/>
    </source>
</evidence>
<dbReference type="PROSITE" id="PS52016">
    <property type="entry name" value="TONB_DEPENDENT_REC_3"/>
    <property type="match status" value="1"/>
</dbReference>
<dbReference type="RefSeq" id="WP_045778912.1">
    <property type="nucleotide sequence ID" value="NZ_LAJX01000083.1"/>
</dbReference>
<evidence type="ECO:0000256" key="1">
    <source>
        <dbReference type="ARBA" id="ARBA00004571"/>
    </source>
</evidence>
<accession>A0A0F3IJK3</accession>
<organism evidence="15 16">
    <name type="scientific">Methylocucumis oryzae</name>
    <dbReference type="NCBI Taxonomy" id="1632867"/>
    <lineage>
        <taxon>Bacteria</taxon>
        <taxon>Pseudomonadati</taxon>
        <taxon>Pseudomonadota</taxon>
        <taxon>Gammaproteobacteria</taxon>
        <taxon>Methylococcales</taxon>
        <taxon>Methylococcaceae</taxon>
        <taxon>Methylocucumis</taxon>
    </lineage>
</organism>
<comment type="caution">
    <text evidence="15">The sequence shown here is derived from an EMBL/GenBank/DDBJ whole genome shotgun (WGS) entry which is preliminary data.</text>
</comment>
<evidence type="ECO:0000256" key="9">
    <source>
        <dbReference type="ARBA" id="ARBA00023170"/>
    </source>
</evidence>
<feature type="domain" description="TonB-dependent receptor-like beta-barrel" evidence="13">
    <location>
        <begin position="196"/>
        <end position="610"/>
    </location>
</feature>
<evidence type="ECO:0000256" key="5">
    <source>
        <dbReference type="ARBA" id="ARBA00022692"/>
    </source>
</evidence>
<dbReference type="Pfam" id="PF07715">
    <property type="entry name" value="Plug"/>
    <property type="match status" value="1"/>
</dbReference>
<dbReference type="InterPro" id="IPR000531">
    <property type="entry name" value="Beta-barrel_TonB"/>
</dbReference>
<sequence>MCQGIFVVEDQDDTIAAFRGLAADNNSKVMMLINGHNLNAEWFMGPPDAILNSNNFDWIERIEVIRGPGSVTLGQGALLGVVNIITRNAQKLVKTCHQSQAKLTVGGGLNNAWKGGMEYAFNDETHDAYVHVQQSDYEGQLLRREGWAANRAFLGDSGGVVADAEHRLKRSDNLTIIGHGRYKQINLDIMHVDQTRDLYNFYHDRDQLEQALTYVGLSHRFEFNPQIELDSKADATIDDYTLRSVNHNTLAGGTRETRYGLQLVLRLKELWQGNTLALGSEFHSYDLGQTNDNGDNYIINRLSADTIANLSTLKSTNTFVYPSNINVYSFFIEDNYDLNAKLSVFGGLRFDQHKHWGDNLSPRIGLFYKPWTLGQFRLSYQQGFRGAVGLNYSGGFRHDGLLRESNFNALDAAQIPGYSNLSAIKPEKLDTLELAFQQALNPHWRFDNVLFYNSVSNIIDVGAIRGSTLNRVLPELGSDVPGSANNYWYFKNNTGSINQLGFEMSLNYQFNPIDIRVSHAYVDVFDVSQQNIGSMYITNTGELRATPHNVTRLNMVWQAWQQARIGINYLFYDDWYATTGNRADGGHLLNASVLYTPEKHVEFLLSIKNILAENNLYPMNNNVNGDLSPGTPALESTTFLAANHSKPFLNHVACLKFMIAMACFSIEHIWQYWRQTIPICLPRQLARYGQLILLSAISVFASTSSEAINADKPSEQQLKASFIYHFPKFIKWPTPPTTDSKFVICVLGNHPLSGNIELLNGKRINEQDIEIKLISQPLVNTCHVLFIAESEAGTVADILSRIADDPILSISDIPDFTQAGGMIEMKLIDEKIRFDINLNAAEKAGLNINSQLLKLATQVIQ</sequence>
<dbReference type="InterPro" id="IPR012910">
    <property type="entry name" value="Plug_dom"/>
</dbReference>
<evidence type="ECO:0000313" key="16">
    <source>
        <dbReference type="Proteomes" id="UP000033684"/>
    </source>
</evidence>
<evidence type="ECO:0000256" key="7">
    <source>
        <dbReference type="ARBA" id="ARBA00023077"/>
    </source>
</evidence>
<name>A0A0F3IJK3_9GAMM</name>
<keyword evidence="16" id="KW-1185">Reference proteome</keyword>
<keyword evidence="10 11" id="KW-0998">Cell outer membrane</keyword>
<reference evidence="16" key="1">
    <citation type="submission" date="2015-03" db="EMBL/GenBank/DDBJ databases">
        <title>Draft genome sequence of a novel methanotroph (Sn10-6) isolated from flooded ricefield rhizosphere in India.</title>
        <authorList>
            <person name="Pandit P.S."/>
            <person name="Pore S.D."/>
            <person name="Arora P."/>
            <person name="Kapse N.G."/>
            <person name="Dhakephalkar P.K."/>
            <person name="Rahalkar M.C."/>
        </authorList>
    </citation>
    <scope>NUCLEOTIDE SEQUENCE [LARGE SCALE GENOMIC DNA]</scope>
    <source>
        <strain evidence="16">Sn10-6</strain>
    </source>
</reference>
<dbReference type="OrthoDB" id="9764669at2"/>
<evidence type="ECO:0000256" key="6">
    <source>
        <dbReference type="ARBA" id="ARBA00022729"/>
    </source>
</evidence>
<dbReference type="InterPro" id="IPR037066">
    <property type="entry name" value="Plug_dom_sf"/>
</dbReference>
<comment type="similarity">
    <text evidence="2">Belongs to the TonB-dependent receptor family. Hemoglobin/haptoglobin binding protein subfamily.</text>
</comment>
<keyword evidence="7 12" id="KW-0798">TonB box</keyword>
<evidence type="ECO:0000256" key="10">
    <source>
        <dbReference type="ARBA" id="ARBA00023237"/>
    </source>
</evidence>
<evidence type="ECO:0000256" key="2">
    <source>
        <dbReference type="ARBA" id="ARBA00008143"/>
    </source>
</evidence>
<dbReference type="EMBL" id="LAJX01000083">
    <property type="protein sequence ID" value="KJV06852.1"/>
    <property type="molecule type" value="Genomic_DNA"/>
</dbReference>
<keyword evidence="4 11" id="KW-1134">Transmembrane beta strand</keyword>
<gene>
    <name evidence="15" type="ORF">VZ94_08590</name>
</gene>
<evidence type="ECO:0000259" key="13">
    <source>
        <dbReference type="Pfam" id="PF00593"/>
    </source>
</evidence>
<dbReference type="GO" id="GO:0015344">
    <property type="term" value="F:siderophore uptake transmembrane transporter activity"/>
    <property type="evidence" value="ECO:0007669"/>
    <property type="project" value="TreeGrafter"/>
</dbReference>
<dbReference type="InterPro" id="IPR036942">
    <property type="entry name" value="Beta-barrel_TonB_sf"/>
</dbReference>
<dbReference type="GO" id="GO:0044718">
    <property type="term" value="P:siderophore transmembrane transport"/>
    <property type="evidence" value="ECO:0007669"/>
    <property type="project" value="TreeGrafter"/>
</dbReference>
<dbReference type="InterPro" id="IPR039426">
    <property type="entry name" value="TonB-dep_rcpt-like"/>
</dbReference>
<evidence type="ECO:0000256" key="4">
    <source>
        <dbReference type="ARBA" id="ARBA00022452"/>
    </source>
</evidence>
<dbReference type="Gene3D" id="2.40.170.20">
    <property type="entry name" value="TonB-dependent receptor, beta-barrel domain"/>
    <property type="match status" value="1"/>
</dbReference>
<reference evidence="15 16" key="2">
    <citation type="journal article" date="2016" name="Microb. Ecol.">
        <title>Genome Characteristics of a Novel Type I Methanotroph (Sn10-6) Isolated from a Flooded Indian Rice Field.</title>
        <authorList>
            <person name="Rahalkar M.C."/>
            <person name="Pandit P.S."/>
            <person name="Dhakephalkar P.K."/>
            <person name="Pore S."/>
            <person name="Arora P."/>
            <person name="Kapse N."/>
        </authorList>
    </citation>
    <scope>NUCLEOTIDE SEQUENCE [LARGE SCALE GENOMIC DNA]</scope>
    <source>
        <strain evidence="15 16">Sn10-6</strain>
    </source>
</reference>
<dbReference type="Pfam" id="PF00593">
    <property type="entry name" value="TonB_dep_Rec_b-barrel"/>
    <property type="match status" value="1"/>
</dbReference>
<dbReference type="SUPFAM" id="SSF56935">
    <property type="entry name" value="Porins"/>
    <property type="match status" value="1"/>
</dbReference>
<keyword evidence="9" id="KW-0675">Receptor</keyword>